<name>A0A0F9KQK7_9ZZZZ</name>
<sequence>MNKEQELHNLRNAQKKTFQEKILQDSLARLQGLSAKKFKTCFVYAIAEFENVFGLELWGHGLPEDQLTVLQKANRDRWQQARTNILNKGNTQSRAMVAEMALHEIRFKGYQVNLTGGKENE</sequence>
<dbReference type="EMBL" id="LAZR01012934">
    <property type="protein sequence ID" value="KKM24393.1"/>
    <property type="molecule type" value="Genomic_DNA"/>
</dbReference>
<dbReference type="AlphaFoldDB" id="A0A0F9KQK7"/>
<proteinExistence type="predicted"/>
<accession>A0A0F9KQK7</accession>
<organism evidence="1">
    <name type="scientific">marine sediment metagenome</name>
    <dbReference type="NCBI Taxonomy" id="412755"/>
    <lineage>
        <taxon>unclassified sequences</taxon>
        <taxon>metagenomes</taxon>
        <taxon>ecological metagenomes</taxon>
    </lineage>
</organism>
<protein>
    <submittedName>
        <fullName evidence="1">Uncharacterized protein</fullName>
    </submittedName>
</protein>
<reference evidence="1" key="1">
    <citation type="journal article" date="2015" name="Nature">
        <title>Complex archaea that bridge the gap between prokaryotes and eukaryotes.</title>
        <authorList>
            <person name="Spang A."/>
            <person name="Saw J.H."/>
            <person name="Jorgensen S.L."/>
            <person name="Zaremba-Niedzwiedzka K."/>
            <person name="Martijn J."/>
            <person name="Lind A.E."/>
            <person name="van Eijk R."/>
            <person name="Schleper C."/>
            <person name="Guy L."/>
            <person name="Ettema T.J."/>
        </authorList>
    </citation>
    <scope>NUCLEOTIDE SEQUENCE</scope>
</reference>
<comment type="caution">
    <text evidence="1">The sequence shown here is derived from an EMBL/GenBank/DDBJ whole genome shotgun (WGS) entry which is preliminary data.</text>
</comment>
<gene>
    <name evidence="1" type="ORF">LCGC14_1605550</name>
</gene>
<evidence type="ECO:0000313" key="1">
    <source>
        <dbReference type="EMBL" id="KKM24393.1"/>
    </source>
</evidence>